<feature type="region of interest" description="Disordered" evidence="1">
    <location>
        <begin position="1"/>
        <end position="23"/>
    </location>
</feature>
<feature type="compositionally biased region" description="Polar residues" evidence="1">
    <location>
        <begin position="518"/>
        <end position="531"/>
    </location>
</feature>
<evidence type="ECO:0000313" key="2">
    <source>
        <dbReference type="EMBL" id="KAK0512009.1"/>
    </source>
</evidence>
<feature type="region of interest" description="Disordered" evidence="1">
    <location>
        <begin position="54"/>
        <end position="73"/>
    </location>
</feature>
<feature type="compositionally biased region" description="Basic and acidic residues" evidence="1">
    <location>
        <begin position="535"/>
        <end position="548"/>
    </location>
</feature>
<feature type="compositionally biased region" description="Low complexity" evidence="1">
    <location>
        <begin position="1245"/>
        <end position="1260"/>
    </location>
</feature>
<accession>A0AA39V517</accession>
<feature type="region of interest" description="Disordered" evidence="1">
    <location>
        <begin position="513"/>
        <end position="593"/>
    </location>
</feature>
<feature type="compositionally biased region" description="Basic and acidic residues" evidence="1">
    <location>
        <begin position="268"/>
        <end position="289"/>
    </location>
</feature>
<feature type="compositionally biased region" description="Basic and acidic residues" evidence="1">
    <location>
        <begin position="1179"/>
        <end position="1190"/>
    </location>
</feature>
<feature type="compositionally biased region" description="Polar residues" evidence="1">
    <location>
        <begin position="1198"/>
        <end position="1213"/>
    </location>
</feature>
<feature type="region of interest" description="Disordered" evidence="1">
    <location>
        <begin position="80"/>
        <end position="111"/>
    </location>
</feature>
<feature type="compositionally biased region" description="Basic and acidic residues" evidence="1">
    <location>
        <begin position="580"/>
        <end position="590"/>
    </location>
</feature>
<gene>
    <name evidence="2" type="ORF">JMJ35_005137</name>
</gene>
<protein>
    <submittedName>
        <fullName evidence="2">Uncharacterized protein</fullName>
    </submittedName>
</protein>
<dbReference type="EMBL" id="JAFEKC020000011">
    <property type="protein sequence ID" value="KAK0512009.1"/>
    <property type="molecule type" value="Genomic_DNA"/>
</dbReference>
<evidence type="ECO:0000313" key="3">
    <source>
        <dbReference type="Proteomes" id="UP001166286"/>
    </source>
</evidence>
<comment type="caution">
    <text evidence="2">The sequence shown here is derived from an EMBL/GenBank/DDBJ whole genome shotgun (WGS) entry which is preliminary data.</text>
</comment>
<reference evidence="2" key="1">
    <citation type="submission" date="2023-03" db="EMBL/GenBank/DDBJ databases">
        <title>Complete genome of Cladonia borealis.</title>
        <authorList>
            <person name="Park H."/>
        </authorList>
    </citation>
    <scope>NUCLEOTIDE SEQUENCE</scope>
    <source>
        <strain evidence="2">ANT050790</strain>
    </source>
</reference>
<proteinExistence type="predicted"/>
<feature type="compositionally biased region" description="Low complexity" evidence="1">
    <location>
        <begin position="628"/>
        <end position="637"/>
    </location>
</feature>
<name>A0AA39V517_9LECA</name>
<sequence>MSLTGSWINIHSPQHSSSVDSGLDSYVSSWVTETFEASQEHAISTVTAVMSTSTNAQDSRENIAPNASGTENWVYGQAKQDLSRDAASTRRAQNKTPPPRPIPSNDTYTKKRCRPVCNANRQPENLVYSIETLLTLRETQRNIPVMLRVKPEAIAENIFQYMGANSRHRTSTYSRGLSEISNMSRGSFDAYNHATYPGAGPGSMEQAIRQPIAPPETSMLQRHDGFARFLKQHASPPHHRVTAGGRIVPTGPSSPPPMFDYASLNGLLRERSTASKPGQKERQSTEKSHQQTVQAQTLRSMDSASQMGSTTGQHMSSANLTQLPMSHNAGTGLQPSMTPVIQNSTSLVPLAVFPDGSTLVSYSGTNYRTYWNGMNLVMEPLNATPLPVESQMFTVAYPQVLANNFVNSTDQPGQVPNLSMPLGSARNECRAPSYHSDGASQVQAADREEDMKAQLSNLDKHLALYHYDIIPAERTAFIAQRRHLVEEIDKIRVTREQKKRTIPIVMPTTRASAVPVSKSGSTTQVNTTSGSGIRDGLHKLAPTKEKQSTKCLSPAAPPFVPMSMQKSVPSSSKFRASSEQSHRPKPEEPRAGCNTLKIKDVATAAMNRRAKIPQAQQQKSPVAAQREVSSSSSVLDPSDPAMRIIELEDIEYAARYLYNWGHDKKTYCTTVEEFQEAIRRVREQARMYGCAGGSSKDPAYDAEQDLWWAICDRDPIPLPTDIPDHVSNPRPWNWNNSAFNYRREGAPPAGPACEHARNSPRLSGWDAAVTESMKDIMDVSRSYYALKGQLPSVPFRDFAYDHCGNKVNIEPEVTAPAARFGAARYPNKDSIAANMISSALQNRPTESRALKTSTHNEVNGQRVGQPGSAPAKYGRKKNLTEGDAIRPVPSLCEDNDPNIVPCAASGTKSPVTRHLHQACPEHSPGTPVGRHLHTDSKGSPTPRRGTSFSVDQSTDINNGDERAEYLSHSVHQRVSELRHCAESPYGFRDPCYPIRGDSIMPEYPASPKALHPGDPDGLKVLQAQTKERLQYSPSPSRKAFQSPCGNYQESLVGQETNSAQTRCQWGPEDNTPSPTNRDHWGVDHNGEPASSVKSVRAAKVNIPRVAADRYEPNASDAKELKAINVTKNISTHAHNFLRKMLKSPPFTAPQALKTSELISAALKDRMNRGFTAEATNMASKEELVTREENHPGGGSSVCDDNSSPTSPFKSLPNASINKTQASLASSKYQVHGLLPHFEAPTNAYSSSLSQEPSSQHPHSPMRVKIPSHDAQHGREALLASPNFRDQATQSAYDIPTNHRLPVNFGFDGGADSEAANDTIAAGSNQHTDPNFDYRGVTTVDYETQRKDCDNTWHRGKVEDFFQELGEREQKEILAHRANTKRAA</sequence>
<feature type="region of interest" description="Disordered" evidence="1">
    <location>
        <begin position="1243"/>
        <end position="1264"/>
    </location>
</feature>
<feature type="compositionally biased region" description="Polar residues" evidence="1">
    <location>
        <begin position="564"/>
        <end position="579"/>
    </location>
</feature>
<feature type="compositionally biased region" description="Polar residues" evidence="1">
    <location>
        <begin position="290"/>
        <end position="315"/>
    </location>
</feature>
<keyword evidence="3" id="KW-1185">Reference proteome</keyword>
<feature type="region of interest" description="Disordered" evidence="1">
    <location>
        <begin position="234"/>
        <end position="315"/>
    </location>
</feature>
<feature type="region of interest" description="Disordered" evidence="1">
    <location>
        <begin position="844"/>
        <end position="880"/>
    </location>
</feature>
<feature type="region of interest" description="Disordered" evidence="1">
    <location>
        <begin position="921"/>
        <end position="958"/>
    </location>
</feature>
<feature type="compositionally biased region" description="Polar residues" evidence="1">
    <location>
        <begin position="944"/>
        <end position="957"/>
    </location>
</feature>
<evidence type="ECO:0000256" key="1">
    <source>
        <dbReference type="SAM" id="MobiDB-lite"/>
    </source>
</evidence>
<feature type="region of interest" description="Disordered" evidence="1">
    <location>
        <begin position="1174"/>
        <end position="1213"/>
    </location>
</feature>
<organism evidence="2 3">
    <name type="scientific">Cladonia borealis</name>
    <dbReference type="NCBI Taxonomy" id="184061"/>
    <lineage>
        <taxon>Eukaryota</taxon>
        <taxon>Fungi</taxon>
        <taxon>Dikarya</taxon>
        <taxon>Ascomycota</taxon>
        <taxon>Pezizomycotina</taxon>
        <taxon>Lecanoromycetes</taxon>
        <taxon>OSLEUM clade</taxon>
        <taxon>Lecanoromycetidae</taxon>
        <taxon>Lecanorales</taxon>
        <taxon>Lecanorineae</taxon>
        <taxon>Cladoniaceae</taxon>
        <taxon>Cladonia</taxon>
    </lineage>
</organism>
<dbReference type="Proteomes" id="UP001166286">
    <property type="component" value="Unassembled WGS sequence"/>
</dbReference>
<feature type="compositionally biased region" description="Polar residues" evidence="1">
    <location>
        <begin position="844"/>
        <end position="859"/>
    </location>
</feature>
<feature type="region of interest" description="Disordered" evidence="1">
    <location>
        <begin position="609"/>
        <end position="637"/>
    </location>
</feature>